<dbReference type="PANTHER" id="PTHR11524:SF40">
    <property type="entry name" value="RIBOSOMAL PROTEIN L7, PUTATIVE-RELATED"/>
    <property type="match status" value="1"/>
</dbReference>
<evidence type="ECO:0000256" key="1">
    <source>
        <dbReference type="SAM" id="Coils"/>
    </source>
</evidence>
<evidence type="ECO:0000313" key="3">
    <source>
        <dbReference type="EMBL" id="AET50854.1"/>
    </source>
</evidence>
<feature type="region of interest" description="Disordered" evidence="2">
    <location>
        <begin position="1"/>
        <end position="23"/>
    </location>
</feature>
<reference evidence="3" key="1">
    <citation type="journal article" date="2012" name="BMC Genomics">
        <title>Characterisation of full-length cDNA sequences provides insights into the Eimeria tenella transcriptome.</title>
        <authorList>
            <person name="Amiruddin N."/>
            <person name="Lee X.W."/>
            <person name="Blake D.P."/>
            <person name="Suzuki Y."/>
            <person name="Tay Y.L."/>
            <person name="Lim L.S."/>
            <person name="Tomley F.M."/>
            <person name="Watanabe J."/>
            <person name="Sugimoto C."/>
            <person name="Wan K.L."/>
        </authorList>
    </citation>
    <scope>NUCLEOTIDE SEQUENCE</scope>
    <source>
        <strain evidence="3">Houghton</strain>
    </source>
</reference>
<dbReference type="InterPro" id="IPR039699">
    <property type="entry name" value="Ribosomal_uL30"/>
</dbReference>
<name>H9BA44_EIMTE</name>
<organism evidence="3">
    <name type="scientific">Eimeria tenella</name>
    <name type="common">Coccidian parasite</name>
    <dbReference type="NCBI Taxonomy" id="5802"/>
    <lineage>
        <taxon>Eukaryota</taxon>
        <taxon>Sar</taxon>
        <taxon>Alveolata</taxon>
        <taxon>Apicomplexa</taxon>
        <taxon>Conoidasida</taxon>
        <taxon>Coccidia</taxon>
        <taxon>Eucoccidiorida</taxon>
        <taxon>Eimeriorina</taxon>
        <taxon>Eimeriidae</taxon>
        <taxon>Eimeria</taxon>
    </lineage>
</organism>
<dbReference type="GO" id="GO:0022625">
    <property type="term" value="C:cytosolic large ribosomal subunit"/>
    <property type="evidence" value="ECO:0007669"/>
    <property type="project" value="TreeGrafter"/>
</dbReference>
<evidence type="ECO:0000256" key="2">
    <source>
        <dbReference type="SAM" id="MobiDB-lite"/>
    </source>
</evidence>
<dbReference type="EMBL" id="JN987631">
    <property type="protein sequence ID" value="AET50854.1"/>
    <property type="molecule type" value="mRNA"/>
</dbReference>
<dbReference type="GO" id="GO:0003723">
    <property type="term" value="F:RNA binding"/>
    <property type="evidence" value="ECO:0007669"/>
    <property type="project" value="TreeGrafter"/>
</dbReference>
<protein>
    <recommendedName>
        <fullName evidence="4">60S ribosomal protein L7</fullName>
    </recommendedName>
</protein>
<dbReference type="GO" id="GO:0000463">
    <property type="term" value="P:maturation of LSU-rRNA from tricistronic rRNA transcript (SSU-rRNA, 5.8S rRNA, LSU-rRNA)"/>
    <property type="evidence" value="ECO:0007669"/>
    <property type="project" value="TreeGrafter"/>
</dbReference>
<evidence type="ECO:0008006" key="4">
    <source>
        <dbReference type="Google" id="ProtNLM"/>
    </source>
</evidence>
<dbReference type="VEuPathDB" id="ToxoDB:ETH_00006540"/>
<accession>H9BA44</accession>
<keyword evidence="1" id="KW-0175">Coiled coil</keyword>
<dbReference type="GO" id="GO:0003735">
    <property type="term" value="F:structural constituent of ribosome"/>
    <property type="evidence" value="ECO:0007669"/>
    <property type="project" value="TreeGrafter"/>
</dbReference>
<dbReference type="AlphaFoldDB" id="H9BA44"/>
<dbReference type="SUPFAM" id="SSF55129">
    <property type="entry name" value="Ribosomal protein L30p/L7e"/>
    <property type="match status" value="1"/>
</dbReference>
<sequence>MTKGTEHLQEVGGARGQLRPRVEGQPLKIAETVLRKRRQDLESRAKRAEALAKAKRARKKAHRPEVKTAQYFVKKALLAMKDSKRLRVQRNRKPKQQRKPECRVYCVVRNHRRGGCRETQEALKALGLPRPYSCTLIANDENATKILRKVSPFVFYGLPSAETIRRLFVTRARLTSEEGVAPVALSDNMMVEEAFGSLGLFCVEDLVHEVVTCGPHFPQVMQRVGHFQLESLKQVEELEAKRMEYGYIRNKIDMKVAQLA</sequence>
<dbReference type="VEuPathDB" id="ToxoDB:ETH2_0737000"/>
<proteinExistence type="evidence at transcript level"/>
<dbReference type="Gene3D" id="3.30.1390.20">
    <property type="entry name" value="Ribosomal protein L30, ferredoxin-like fold domain"/>
    <property type="match status" value="1"/>
</dbReference>
<dbReference type="PANTHER" id="PTHR11524">
    <property type="entry name" value="60S RIBOSOMAL PROTEIN L7"/>
    <property type="match status" value="1"/>
</dbReference>
<feature type="coiled-coil region" evidence="1">
    <location>
        <begin position="31"/>
        <end position="58"/>
    </location>
</feature>
<dbReference type="InterPro" id="IPR036919">
    <property type="entry name" value="Ribo_uL30_ferredoxin-like_sf"/>
</dbReference>